<accession>A0A0M3HHL3</accession>
<keyword evidence="1" id="KW-1185">Reference proteome</keyword>
<dbReference type="WBParaSite" id="ALUE_0000100801-mRNA-1">
    <property type="protein sequence ID" value="ALUE_0000100801-mRNA-1"/>
    <property type="gene ID" value="ALUE_0000100801"/>
</dbReference>
<dbReference type="Proteomes" id="UP000036681">
    <property type="component" value="Unplaced"/>
</dbReference>
<organism evidence="1 2">
    <name type="scientific">Ascaris lumbricoides</name>
    <name type="common">Giant roundworm</name>
    <dbReference type="NCBI Taxonomy" id="6252"/>
    <lineage>
        <taxon>Eukaryota</taxon>
        <taxon>Metazoa</taxon>
        <taxon>Ecdysozoa</taxon>
        <taxon>Nematoda</taxon>
        <taxon>Chromadorea</taxon>
        <taxon>Rhabditida</taxon>
        <taxon>Spirurina</taxon>
        <taxon>Ascaridomorpha</taxon>
        <taxon>Ascaridoidea</taxon>
        <taxon>Ascarididae</taxon>
        <taxon>Ascaris</taxon>
    </lineage>
</organism>
<reference evidence="2" key="1">
    <citation type="submission" date="2017-02" db="UniProtKB">
        <authorList>
            <consortium name="WormBaseParasite"/>
        </authorList>
    </citation>
    <scope>IDENTIFICATION</scope>
</reference>
<evidence type="ECO:0000313" key="1">
    <source>
        <dbReference type="Proteomes" id="UP000036681"/>
    </source>
</evidence>
<dbReference type="AlphaFoldDB" id="A0A0M3HHL3"/>
<dbReference type="PANTHER" id="PTHR23020">
    <property type="entry name" value="UNCHARACTERIZED NUCLEAR HORMONE RECEPTOR-RELATED"/>
    <property type="match status" value="1"/>
</dbReference>
<name>A0A0M3HHL3_ASCLU</name>
<dbReference type="InterPro" id="IPR052961">
    <property type="entry name" value="Oxido-Kinase-like_Enzymes"/>
</dbReference>
<dbReference type="InterPro" id="IPR012877">
    <property type="entry name" value="Dhs-27"/>
</dbReference>
<protein>
    <submittedName>
        <fullName evidence="2">Rab-GAP TBC domain-containing protein</fullName>
    </submittedName>
</protein>
<dbReference type="PANTHER" id="PTHR23020:SF41">
    <property type="entry name" value="AMINOGLYCOSIDE PHOSPHOTRANSFERASE DOMAIN-CONTAINING PROTEIN"/>
    <property type="match status" value="1"/>
</dbReference>
<sequence>MIFCENFEILFSKIITHYLKEQSSHPGNAVEDIGRIISCSLTAKERRKNWRDILQYYYGKLAEKTQKHPPFLFEQVSSLAYLMASPQHHIGQSHLKDVTNRIF</sequence>
<proteinExistence type="predicted"/>
<dbReference type="Pfam" id="PF07914">
    <property type="entry name" value="DUF1679"/>
    <property type="match status" value="1"/>
</dbReference>
<evidence type="ECO:0000313" key="2">
    <source>
        <dbReference type="WBParaSite" id="ALUE_0000100801-mRNA-1"/>
    </source>
</evidence>